<feature type="region of interest" description="Disordered" evidence="1">
    <location>
        <begin position="63"/>
        <end position="89"/>
    </location>
</feature>
<dbReference type="Proteomes" id="UP000249402">
    <property type="component" value="Unassembled WGS sequence"/>
</dbReference>
<organism evidence="2 3">
    <name type="scientific">Aspergillus ibericus CBS 121593</name>
    <dbReference type="NCBI Taxonomy" id="1448316"/>
    <lineage>
        <taxon>Eukaryota</taxon>
        <taxon>Fungi</taxon>
        <taxon>Dikarya</taxon>
        <taxon>Ascomycota</taxon>
        <taxon>Pezizomycotina</taxon>
        <taxon>Eurotiomycetes</taxon>
        <taxon>Eurotiomycetidae</taxon>
        <taxon>Eurotiales</taxon>
        <taxon>Aspergillaceae</taxon>
        <taxon>Aspergillus</taxon>
        <taxon>Aspergillus subgen. Circumdati</taxon>
    </lineage>
</organism>
<dbReference type="VEuPathDB" id="FungiDB:BO80DRAFT_464362"/>
<protein>
    <submittedName>
        <fullName evidence="2">Uncharacterized protein</fullName>
    </submittedName>
</protein>
<keyword evidence="3" id="KW-1185">Reference proteome</keyword>
<evidence type="ECO:0000313" key="2">
    <source>
        <dbReference type="EMBL" id="RAL01431.1"/>
    </source>
</evidence>
<accession>A0A395H0R9</accession>
<dbReference type="GeneID" id="37227515"/>
<gene>
    <name evidence="2" type="ORF">BO80DRAFT_464362</name>
</gene>
<evidence type="ECO:0000256" key="1">
    <source>
        <dbReference type="SAM" id="MobiDB-lite"/>
    </source>
</evidence>
<dbReference type="EMBL" id="KZ824435">
    <property type="protein sequence ID" value="RAL01431.1"/>
    <property type="molecule type" value="Genomic_DNA"/>
</dbReference>
<dbReference type="RefSeq" id="XP_025575758.1">
    <property type="nucleotide sequence ID" value="XM_025722650.1"/>
</dbReference>
<dbReference type="AlphaFoldDB" id="A0A395H0R9"/>
<dbReference type="OrthoDB" id="4494341at2759"/>
<feature type="compositionally biased region" description="Polar residues" evidence="1">
    <location>
        <begin position="71"/>
        <end position="80"/>
    </location>
</feature>
<name>A0A395H0R9_9EURO</name>
<reference evidence="2 3" key="1">
    <citation type="submission" date="2018-02" db="EMBL/GenBank/DDBJ databases">
        <title>The genomes of Aspergillus section Nigri reveals drivers in fungal speciation.</title>
        <authorList>
            <consortium name="DOE Joint Genome Institute"/>
            <person name="Vesth T.C."/>
            <person name="Nybo J."/>
            <person name="Theobald S."/>
            <person name="Brandl J."/>
            <person name="Frisvad J.C."/>
            <person name="Nielsen K.F."/>
            <person name="Lyhne E.K."/>
            <person name="Kogle M.E."/>
            <person name="Kuo A."/>
            <person name="Riley R."/>
            <person name="Clum A."/>
            <person name="Nolan M."/>
            <person name="Lipzen A."/>
            <person name="Salamov A."/>
            <person name="Henrissat B."/>
            <person name="Wiebenga A."/>
            <person name="De vries R.P."/>
            <person name="Grigoriev I.V."/>
            <person name="Mortensen U.H."/>
            <person name="Andersen M.R."/>
            <person name="Baker S.E."/>
        </authorList>
    </citation>
    <scope>NUCLEOTIDE SEQUENCE [LARGE SCALE GENOMIC DNA]</scope>
    <source>
        <strain evidence="2 3">CBS 121593</strain>
    </source>
</reference>
<sequence>MSGKPIAIRMSRTLYAAFYLQSQAIYLFEAALLVQSTIGGHSRSDDYEKPIVSKDTETYSVSVYSAPNDPNKPQTSATKDATSDDPGESLVMVSASGEVRDEIRSIVRDYLDHHVRMLELEFQP</sequence>
<proteinExistence type="predicted"/>
<evidence type="ECO:0000313" key="3">
    <source>
        <dbReference type="Proteomes" id="UP000249402"/>
    </source>
</evidence>